<evidence type="ECO:0000256" key="1">
    <source>
        <dbReference type="SAM" id="MobiDB-lite"/>
    </source>
</evidence>
<evidence type="ECO:0000313" key="3">
    <source>
        <dbReference type="Proteomes" id="UP000309215"/>
    </source>
</evidence>
<dbReference type="Proteomes" id="UP000309215">
    <property type="component" value="Unassembled WGS sequence"/>
</dbReference>
<evidence type="ECO:0000313" key="2">
    <source>
        <dbReference type="EMBL" id="TKD02420.1"/>
    </source>
</evidence>
<feature type="compositionally biased region" description="Basic and acidic residues" evidence="1">
    <location>
        <begin position="40"/>
        <end position="49"/>
    </location>
</feature>
<feature type="region of interest" description="Disordered" evidence="1">
    <location>
        <begin position="30"/>
        <end position="64"/>
    </location>
</feature>
<keyword evidence="3" id="KW-1185">Reference proteome</keyword>
<protein>
    <submittedName>
        <fullName evidence="2">Uncharacterized protein</fullName>
    </submittedName>
</protein>
<sequence>MAKLILGLGALVLYGSLGMASGVGDVRLASPDSSLTSRGADPREPELHEGAAVPTGGISEEERERRVQECETLFEACRDWCT</sequence>
<dbReference type="OrthoDB" id="9945736at2"/>
<reference evidence="2 3" key="1">
    <citation type="submission" date="2019-04" db="EMBL/GenBank/DDBJ databases">
        <authorList>
            <person name="Li Y."/>
            <person name="Wang J."/>
        </authorList>
    </citation>
    <scope>NUCLEOTIDE SEQUENCE [LARGE SCALE GENOMIC DNA]</scope>
    <source>
        <strain evidence="2 3">DSM 14668</strain>
    </source>
</reference>
<dbReference type="EMBL" id="SSMQ01000034">
    <property type="protein sequence ID" value="TKD02420.1"/>
    <property type="molecule type" value="Genomic_DNA"/>
</dbReference>
<dbReference type="AlphaFoldDB" id="A0A4U1J5B9"/>
<dbReference type="RefSeq" id="WP_136932226.1">
    <property type="nucleotide sequence ID" value="NZ_SSMQ01000034.1"/>
</dbReference>
<accession>A0A4U1J5B9</accession>
<comment type="caution">
    <text evidence="2">The sequence shown here is derived from an EMBL/GenBank/DDBJ whole genome shotgun (WGS) entry which is preliminary data.</text>
</comment>
<name>A0A4U1J5B9_9BACT</name>
<organism evidence="2 3">
    <name type="scientific">Polyangium fumosum</name>
    <dbReference type="NCBI Taxonomy" id="889272"/>
    <lineage>
        <taxon>Bacteria</taxon>
        <taxon>Pseudomonadati</taxon>
        <taxon>Myxococcota</taxon>
        <taxon>Polyangia</taxon>
        <taxon>Polyangiales</taxon>
        <taxon>Polyangiaceae</taxon>
        <taxon>Polyangium</taxon>
    </lineage>
</organism>
<proteinExistence type="predicted"/>
<gene>
    <name evidence="2" type="ORF">E8A74_28410</name>
</gene>